<keyword evidence="1" id="KW-0378">Hydrolase</keyword>
<dbReference type="InterPro" id="IPR008979">
    <property type="entry name" value="Galactose-bd-like_sf"/>
</dbReference>
<dbReference type="Gene3D" id="3.30.200.20">
    <property type="entry name" value="Phosphorylase Kinase, domain 1"/>
    <property type="match status" value="1"/>
</dbReference>
<dbReference type="Gene3D" id="2.60.120.260">
    <property type="entry name" value="Galactose-binding domain-like"/>
    <property type="match status" value="1"/>
</dbReference>
<name>A0ABN3TS55_9ACTN</name>
<evidence type="ECO:0000259" key="4">
    <source>
        <dbReference type="PROSITE" id="PS50011"/>
    </source>
</evidence>
<evidence type="ECO:0000256" key="2">
    <source>
        <dbReference type="ARBA" id="ARBA00023170"/>
    </source>
</evidence>
<feature type="domain" description="Protein kinase" evidence="4">
    <location>
        <begin position="15"/>
        <end position="298"/>
    </location>
</feature>
<feature type="region of interest" description="Disordered" evidence="3">
    <location>
        <begin position="227"/>
        <end position="255"/>
    </location>
</feature>
<evidence type="ECO:0000256" key="1">
    <source>
        <dbReference type="ARBA" id="ARBA00022801"/>
    </source>
</evidence>
<keyword evidence="2" id="KW-0675">Receptor</keyword>
<sequence>MRPFEPGDPGLVGGLWLSGRLGEGPLGVVFLGQQADGTKVAVKLLHAHLTEDPAIWESYQGAMEAVVRISVPNTARALSTGLVGARPFLMSEYVEGIPLPDIPEPFSAAELERLAVRTATALAGLHAAGIPHGALRPSNVIMSAQGAVLTDYGLTPGGGRALSADLPDWARLVQSAAGEQELPPRLRTLTEACLSAVPPSASELLRQLTAPSSDPGVTVAELAAPPAAFGRPAPEPEIPAEDGPQDLVPPRPEEPEAPRIELTVTAFDSPLGPPPMASDPANPVVVAAAMPAADQTVFDPVSPPVAEQTMFDSVSPPSASGSGWAMETRVEPMPGALAEPGPMAGPGPMAEPAFGVPEAAPLPQPPAPSFDVPPPWAGEGSDGRGAKRSLLVVAASVTVALLLVGVFAVTRGGGEADPQPVAAKTGIAATEQPTAEPAPTEQPSEIPTAPAKSQKNGGSPTPKPKKTATPTPTPSKKKPKPPRNLLTNNGFESGFGKWEPRAATFIGAKAAHSGKRAVLLQAGNGYDAAVEYVATGLKPNTAYVVVGWVTADVGATFIGAKDFGPESRYVSSGSKKWTRLSVTFKTGGGTTARIYCWRDVPGNGACDDMALYRR</sequence>
<feature type="compositionally biased region" description="Low complexity" evidence="3">
    <location>
        <begin position="333"/>
        <end position="359"/>
    </location>
</feature>
<gene>
    <name evidence="5" type="ORF">GCM10010439_00640</name>
</gene>
<feature type="region of interest" description="Disordered" evidence="3">
    <location>
        <begin position="333"/>
        <end position="383"/>
    </location>
</feature>
<dbReference type="Gene3D" id="1.10.510.10">
    <property type="entry name" value="Transferase(Phosphotransferase) domain 1"/>
    <property type="match status" value="1"/>
</dbReference>
<dbReference type="InterPro" id="IPR003305">
    <property type="entry name" value="CenC_carb-bd"/>
</dbReference>
<keyword evidence="6" id="KW-1185">Reference proteome</keyword>
<comment type="caution">
    <text evidence="5">The sequence shown here is derived from an EMBL/GenBank/DDBJ whole genome shotgun (WGS) entry which is preliminary data.</text>
</comment>
<proteinExistence type="predicted"/>
<accession>A0ABN3TS55</accession>
<evidence type="ECO:0000313" key="5">
    <source>
        <dbReference type="EMBL" id="GAA2718179.1"/>
    </source>
</evidence>
<dbReference type="SUPFAM" id="SSF56112">
    <property type="entry name" value="Protein kinase-like (PK-like)"/>
    <property type="match status" value="1"/>
</dbReference>
<dbReference type="InterPro" id="IPR000719">
    <property type="entry name" value="Prot_kinase_dom"/>
</dbReference>
<feature type="compositionally biased region" description="Low complexity" evidence="3">
    <location>
        <begin position="431"/>
        <end position="443"/>
    </location>
</feature>
<dbReference type="PROSITE" id="PS50011">
    <property type="entry name" value="PROTEIN_KINASE_DOM"/>
    <property type="match status" value="1"/>
</dbReference>
<feature type="region of interest" description="Disordered" evidence="3">
    <location>
        <begin position="431"/>
        <end position="493"/>
    </location>
</feature>
<protein>
    <recommendedName>
        <fullName evidence="4">Protein kinase domain-containing protein</fullName>
    </recommendedName>
</protein>
<dbReference type="Pfam" id="PF02018">
    <property type="entry name" value="CBM_4_9"/>
    <property type="match status" value="1"/>
</dbReference>
<reference evidence="5 6" key="1">
    <citation type="journal article" date="2019" name="Int. J. Syst. Evol. Microbiol.">
        <title>The Global Catalogue of Microorganisms (GCM) 10K type strain sequencing project: providing services to taxonomists for standard genome sequencing and annotation.</title>
        <authorList>
            <consortium name="The Broad Institute Genomics Platform"/>
            <consortium name="The Broad Institute Genome Sequencing Center for Infectious Disease"/>
            <person name="Wu L."/>
            <person name="Ma J."/>
        </authorList>
    </citation>
    <scope>NUCLEOTIDE SEQUENCE [LARGE SCALE GENOMIC DNA]</scope>
    <source>
        <strain evidence="5 6">JCM 8201</strain>
    </source>
</reference>
<dbReference type="SUPFAM" id="SSF49785">
    <property type="entry name" value="Galactose-binding domain-like"/>
    <property type="match status" value="1"/>
</dbReference>
<feature type="compositionally biased region" description="Pro residues" evidence="3">
    <location>
        <begin position="360"/>
        <end position="376"/>
    </location>
</feature>
<dbReference type="InterPro" id="IPR011009">
    <property type="entry name" value="Kinase-like_dom_sf"/>
</dbReference>
<evidence type="ECO:0000256" key="3">
    <source>
        <dbReference type="SAM" id="MobiDB-lite"/>
    </source>
</evidence>
<dbReference type="Proteomes" id="UP001501842">
    <property type="component" value="Unassembled WGS sequence"/>
</dbReference>
<dbReference type="RefSeq" id="WP_344447988.1">
    <property type="nucleotide sequence ID" value="NZ_BAAATZ010000001.1"/>
</dbReference>
<evidence type="ECO:0000313" key="6">
    <source>
        <dbReference type="Proteomes" id="UP001501842"/>
    </source>
</evidence>
<dbReference type="EMBL" id="BAAATZ010000001">
    <property type="protein sequence ID" value="GAA2718179.1"/>
    <property type="molecule type" value="Genomic_DNA"/>
</dbReference>
<dbReference type="SMART" id="SM00220">
    <property type="entry name" value="S_TKc"/>
    <property type="match status" value="1"/>
</dbReference>
<dbReference type="Pfam" id="PF00069">
    <property type="entry name" value="Pkinase"/>
    <property type="match status" value="1"/>
</dbReference>
<organism evidence="5 6">
    <name type="scientific">Actinocorallia aurantiaca</name>
    <dbReference type="NCBI Taxonomy" id="46204"/>
    <lineage>
        <taxon>Bacteria</taxon>
        <taxon>Bacillati</taxon>
        <taxon>Actinomycetota</taxon>
        <taxon>Actinomycetes</taxon>
        <taxon>Streptosporangiales</taxon>
        <taxon>Thermomonosporaceae</taxon>
        <taxon>Actinocorallia</taxon>
    </lineage>
</organism>